<reference evidence="2 3" key="1">
    <citation type="submission" date="2020-04" db="EMBL/GenBank/DDBJ databases">
        <authorList>
            <person name="Basu S."/>
            <person name="Maruthanayagam V."/>
            <person name="Chakraborty S."/>
            <person name="Pramanik A."/>
            <person name="Mukherjee J."/>
            <person name="Brink B."/>
        </authorList>
    </citation>
    <scope>NUCLEOTIDE SEQUENCE [LARGE SCALE GENOMIC DNA]</scope>
    <source>
        <strain evidence="2 3">AP17</strain>
    </source>
</reference>
<organism evidence="2 3">
    <name type="scientific">Oxynema aestuarii AP17</name>
    <dbReference type="NCBI Taxonomy" id="2064643"/>
    <lineage>
        <taxon>Bacteria</taxon>
        <taxon>Bacillati</taxon>
        <taxon>Cyanobacteriota</taxon>
        <taxon>Cyanophyceae</taxon>
        <taxon>Oscillatoriophycideae</taxon>
        <taxon>Oscillatoriales</taxon>
        <taxon>Oscillatoriaceae</taxon>
        <taxon>Oxynema</taxon>
        <taxon>Oxynema aestuarii</taxon>
    </lineage>
</organism>
<keyword evidence="3" id="KW-1185">Reference proteome</keyword>
<dbReference type="AlphaFoldDB" id="A0A6H1U1F9"/>
<gene>
    <name evidence="2" type="ORF">HCG48_20400</name>
</gene>
<protein>
    <submittedName>
        <fullName evidence="2">HetP family heterocyst commitment protein</fullName>
    </submittedName>
</protein>
<name>A0A6H1U1F9_9CYAN</name>
<sequence>MSFNNFSYSSHKKLDKVMTVDQFECVVEAILAGRYSWACVLILRFGGYNPLHYIPYRTYNRLVKENELGIQASGHRLNHSDREEEEVSEKSARPNKNLKDLTYLEVVRDRGNKVEGKGSYFDVHSTIDFCDFFSRKF</sequence>
<dbReference type="InterPro" id="IPR049598">
    <property type="entry name" value="HetP-like"/>
</dbReference>
<proteinExistence type="predicted"/>
<accession>A0A6H1U1F9</accession>
<evidence type="ECO:0000256" key="1">
    <source>
        <dbReference type="SAM" id="MobiDB-lite"/>
    </source>
</evidence>
<feature type="region of interest" description="Disordered" evidence="1">
    <location>
        <begin position="73"/>
        <end position="96"/>
    </location>
</feature>
<evidence type="ECO:0000313" key="3">
    <source>
        <dbReference type="Proteomes" id="UP000500857"/>
    </source>
</evidence>
<dbReference type="EMBL" id="CP051167">
    <property type="protein sequence ID" value="QIZ72661.1"/>
    <property type="molecule type" value="Genomic_DNA"/>
</dbReference>
<dbReference type="RefSeq" id="WP_168570808.1">
    <property type="nucleotide sequence ID" value="NZ_CP051167.1"/>
</dbReference>
<dbReference type="Proteomes" id="UP000500857">
    <property type="component" value="Chromosome"/>
</dbReference>
<dbReference type="KEGG" id="oxy:HCG48_20400"/>
<dbReference type="NCBIfam" id="NF037966">
    <property type="entry name" value="HetP_family"/>
    <property type="match status" value="1"/>
</dbReference>
<evidence type="ECO:0000313" key="2">
    <source>
        <dbReference type="EMBL" id="QIZ72661.1"/>
    </source>
</evidence>
<feature type="compositionally biased region" description="Basic and acidic residues" evidence="1">
    <location>
        <begin position="78"/>
        <end position="92"/>
    </location>
</feature>